<keyword evidence="2" id="KW-0732">Signal</keyword>
<dbReference type="Proteomes" id="UP000216446">
    <property type="component" value="Unassembled WGS sequence"/>
</dbReference>
<dbReference type="AlphaFoldDB" id="A0A259U0I8"/>
<name>A0A259U0I8_9BACT</name>
<evidence type="ECO:0000256" key="1">
    <source>
        <dbReference type="SAM" id="MobiDB-lite"/>
    </source>
</evidence>
<feature type="compositionally biased region" description="Basic and acidic residues" evidence="1">
    <location>
        <begin position="29"/>
        <end position="43"/>
    </location>
</feature>
<dbReference type="RefSeq" id="WP_094548625.1">
    <property type="nucleotide sequence ID" value="NZ_MQWB01000001.1"/>
</dbReference>
<reference evidence="3 4" key="1">
    <citation type="submission" date="2016-11" db="EMBL/GenBank/DDBJ databases">
        <title>Study of marine rhodopsin-containing bacteria.</title>
        <authorList>
            <person name="Yoshizawa S."/>
            <person name="Kumagai Y."/>
            <person name="Kogure K."/>
        </authorList>
    </citation>
    <scope>NUCLEOTIDE SEQUENCE [LARGE SCALE GENOMIC DNA]</scope>
    <source>
        <strain evidence="3 4">SG-29</strain>
    </source>
</reference>
<evidence type="ECO:0000313" key="3">
    <source>
        <dbReference type="EMBL" id="OZC03357.1"/>
    </source>
</evidence>
<feature type="chain" id="PRO_5012401534" description="Lipoprotein" evidence="2">
    <location>
        <begin position="19"/>
        <end position="77"/>
    </location>
</feature>
<comment type="caution">
    <text evidence="3">The sequence shown here is derived from an EMBL/GenBank/DDBJ whole genome shotgun (WGS) entry which is preliminary data.</text>
</comment>
<protein>
    <recommendedName>
        <fullName evidence="5">Lipoprotein</fullName>
    </recommendedName>
</protein>
<evidence type="ECO:0000313" key="4">
    <source>
        <dbReference type="Proteomes" id="UP000216446"/>
    </source>
</evidence>
<dbReference type="OrthoDB" id="1269406at2"/>
<evidence type="ECO:0000256" key="2">
    <source>
        <dbReference type="SAM" id="SignalP"/>
    </source>
</evidence>
<organism evidence="3 4">
    <name type="scientific">Rubricoccus marinus</name>
    <dbReference type="NCBI Taxonomy" id="716817"/>
    <lineage>
        <taxon>Bacteria</taxon>
        <taxon>Pseudomonadati</taxon>
        <taxon>Rhodothermota</taxon>
        <taxon>Rhodothermia</taxon>
        <taxon>Rhodothermales</taxon>
        <taxon>Rubricoccaceae</taxon>
        <taxon>Rubricoccus</taxon>
    </lineage>
</organism>
<accession>A0A259U0I8</accession>
<feature type="signal peptide" evidence="2">
    <location>
        <begin position="1"/>
        <end position="18"/>
    </location>
</feature>
<dbReference type="PROSITE" id="PS51257">
    <property type="entry name" value="PROKAR_LIPOPROTEIN"/>
    <property type="match status" value="1"/>
</dbReference>
<evidence type="ECO:0008006" key="5">
    <source>
        <dbReference type="Google" id="ProtNLM"/>
    </source>
</evidence>
<keyword evidence="4" id="KW-1185">Reference proteome</keyword>
<sequence length="77" mass="8112">MTSRLPIAVLLGCCVGLAACSTPSRTTGKRGDSPRQGRADTRGSGKVTICHKGRTLRVDGNAVRAHLNHGDRRGACR</sequence>
<gene>
    <name evidence="3" type="ORF">BSZ36_10410</name>
</gene>
<proteinExistence type="predicted"/>
<feature type="region of interest" description="Disordered" evidence="1">
    <location>
        <begin position="22"/>
        <end position="45"/>
    </location>
</feature>
<dbReference type="EMBL" id="MQWB01000001">
    <property type="protein sequence ID" value="OZC03357.1"/>
    <property type="molecule type" value="Genomic_DNA"/>
</dbReference>
<dbReference type="InParanoid" id="A0A259U0I8"/>